<dbReference type="EMBL" id="BSXG01000001">
    <property type="protein sequence ID" value="GME22088.1"/>
    <property type="molecule type" value="Genomic_DNA"/>
</dbReference>
<evidence type="ECO:0000313" key="2">
    <source>
        <dbReference type="Proteomes" id="UP001165186"/>
    </source>
</evidence>
<accession>A0ACB5RNN6</accession>
<dbReference type="Proteomes" id="UP001165186">
    <property type="component" value="Unassembled WGS sequence"/>
</dbReference>
<name>A0ACB5RNN6_9PEZI</name>
<reference evidence="1" key="1">
    <citation type="submission" date="2024-09" db="EMBL/GenBank/DDBJ databases">
        <title>Draft Genome Sequences of Neofusicoccum parvum.</title>
        <authorList>
            <person name="Ashida A."/>
            <person name="Camagna M."/>
            <person name="Tanaka A."/>
            <person name="Takemoto D."/>
        </authorList>
    </citation>
    <scope>NUCLEOTIDE SEQUENCE</scope>
    <source>
        <strain evidence="1">PPO83</strain>
    </source>
</reference>
<protein>
    <submittedName>
        <fullName evidence="1">Protein-tyrosine phosphatase</fullName>
    </submittedName>
</protein>
<sequence length="117" mass="12759">MSARGRPKLAREAAAPQQNVHDNLPVFVCLRNHGSGASTPPSPELLSSPPLADPARELPMDKDDTAAEERMLSRESERLDEFGEPGTSSGEELDMVDPLEAADLERLLAALRRSSRR</sequence>
<keyword evidence="2" id="KW-1185">Reference proteome</keyword>
<proteinExistence type="predicted"/>
<gene>
    <name evidence="1" type="primary">g12375</name>
    <name evidence="1" type="ORF">NpPPO83_00012375</name>
</gene>
<evidence type="ECO:0000313" key="1">
    <source>
        <dbReference type="EMBL" id="GME22088.1"/>
    </source>
</evidence>
<comment type="caution">
    <text evidence="1">The sequence shown here is derived from an EMBL/GenBank/DDBJ whole genome shotgun (WGS) entry which is preliminary data.</text>
</comment>
<organism evidence="1 2">
    <name type="scientific">Neofusicoccum parvum</name>
    <dbReference type="NCBI Taxonomy" id="310453"/>
    <lineage>
        <taxon>Eukaryota</taxon>
        <taxon>Fungi</taxon>
        <taxon>Dikarya</taxon>
        <taxon>Ascomycota</taxon>
        <taxon>Pezizomycotina</taxon>
        <taxon>Dothideomycetes</taxon>
        <taxon>Dothideomycetes incertae sedis</taxon>
        <taxon>Botryosphaeriales</taxon>
        <taxon>Botryosphaeriaceae</taxon>
        <taxon>Neofusicoccum</taxon>
    </lineage>
</organism>